<feature type="domain" description="SHS2" evidence="1">
    <location>
        <begin position="2"/>
        <end position="190"/>
    </location>
</feature>
<evidence type="ECO:0000313" key="3">
    <source>
        <dbReference type="Proteomes" id="UP000298460"/>
    </source>
</evidence>
<dbReference type="Pfam" id="PF14450">
    <property type="entry name" value="FtsA"/>
    <property type="match status" value="1"/>
</dbReference>
<keyword evidence="3" id="KW-1185">Reference proteome</keyword>
<dbReference type="Gene3D" id="3.30.420.40">
    <property type="match status" value="1"/>
</dbReference>
<evidence type="ECO:0000313" key="2">
    <source>
        <dbReference type="EMBL" id="TGE37076.1"/>
    </source>
</evidence>
<protein>
    <submittedName>
        <fullName evidence="2">ATPase</fullName>
    </submittedName>
</protein>
<dbReference type="PANTHER" id="PTHR32432:SF3">
    <property type="entry name" value="ETHANOLAMINE UTILIZATION PROTEIN EUTJ"/>
    <property type="match status" value="1"/>
</dbReference>
<dbReference type="InterPro" id="IPR050696">
    <property type="entry name" value="FtsA/MreB"/>
</dbReference>
<comment type="caution">
    <text evidence="2">The sequence shown here is derived from an EMBL/GenBank/DDBJ whole genome shotgun (WGS) entry which is preliminary data.</text>
</comment>
<dbReference type="GO" id="GO:0051301">
    <property type="term" value="P:cell division"/>
    <property type="evidence" value="ECO:0007669"/>
    <property type="project" value="InterPro"/>
</dbReference>
<evidence type="ECO:0000259" key="1">
    <source>
        <dbReference type="SMART" id="SM00842"/>
    </source>
</evidence>
<reference evidence="2 3" key="1">
    <citation type="submission" date="2019-03" db="EMBL/GenBank/DDBJ databases">
        <title>Draft Genome Sequence of Desulfosporosinus fructosivorans Strain 63.6F, Isolated from Marine Sediment in the Baltic Sea.</title>
        <authorList>
            <person name="Hausmann B."/>
            <person name="Vandieken V."/>
            <person name="Pjevac P."/>
            <person name="Schreck K."/>
            <person name="Herbold C.W."/>
            <person name="Loy A."/>
        </authorList>
    </citation>
    <scope>NUCLEOTIDE SEQUENCE [LARGE SCALE GENOMIC DNA]</scope>
    <source>
        <strain evidence="2 3">63.6F</strain>
    </source>
</reference>
<dbReference type="SUPFAM" id="SSF53067">
    <property type="entry name" value="Actin-like ATPase domain"/>
    <property type="match status" value="2"/>
</dbReference>
<dbReference type="EMBL" id="SPQQ01000006">
    <property type="protein sequence ID" value="TGE37076.1"/>
    <property type="molecule type" value="Genomic_DNA"/>
</dbReference>
<dbReference type="InterPro" id="IPR043129">
    <property type="entry name" value="ATPase_NBD"/>
</dbReference>
<dbReference type="PANTHER" id="PTHR32432">
    <property type="entry name" value="CELL DIVISION PROTEIN FTSA-RELATED"/>
    <property type="match status" value="1"/>
</dbReference>
<dbReference type="OrthoDB" id="9768127at2"/>
<name>A0A4Z0R5Z8_9FIRM</name>
<proteinExistence type="predicted"/>
<dbReference type="CDD" id="cd24004">
    <property type="entry name" value="ASKHA_NBD_PilM-like"/>
    <property type="match status" value="1"/>
</dbReference>
<dbReference type="AlphaFoldDB" id="A0A4Z0R5Z8"/>
<organism evidence="2 3">
    <name type="scientific">Desulfosporosinus fructosivorans</name>
    <dbReference type="NCBI Taxonomy" id="2018669"/>
    <lineage>
        <taxon>Bacteria</taxon>
        <taxon>Bacillati</taxon>
        <taxon>Bacillota</taxon>
        <taxon>Clostridia</taxon>
        <taxon>Eubacteriales</taxon>
        <taxon>Desulfitobacteriaceae</taxon>
        <taxon>Desulfosporosinus</taxon>
    </lineage>
</organism>
<gene>
    <name evidence="2" type="ORF">E4K67_17050</name>
</gene>
<sequence length="688" mass="75641">MVMGLVMIKNEDQGYEILASARTEHRQRAMYDGQVHDVEEVARAVIRVKEILEKKLNVPLKQVAVAAAGRALRTEVAVAEHKELLPVRWEREDVLALEMEAVHLALRQLKTSADDASQSYHCVGYNPIARWNEGEEISSLIGQRGKVAKVSVIATFLPRTVVDGLVAVLSRVGLEMTSLTLEPIAAGQAAIPVNMRRLNLALVDIGAGTADIALTRNGSFFAYGMVPMAGDAVTEEICAHYLLDFKVGEKVKRDLNTKAELNFKDFLGAKVVVKKEEVIKIIQSVVGKIAENISGEIMNLNNEVPQAVILIGGGSLTPMLSEMLAETLGIPQNRVGIQVRERLSEIYGEKSIKGPESITPIGIGIAALEGSGLQYYTVRVNGARVSIFELQLATVAEALLAAGILPRSFFGKLGTALTFEWNHEMRVIKGTMGSAAQLLVNDKPSKLDQALKVGDDIVFVPGEPGEDAQVCFKDILPPAESKWIVWNGNQKEFSPQVFVNQELACETDEILDGYKITYLPNDNLENLCNQMGYDLQKKEIEIYINGEKQIFKLTHELLVNGCGVDSSHIVRAGDSIEVRLRQITVGELKLEAKPITFSVNGMHLEYPPQEKIILFHGRPILEDQPLIDGMDLRVEGYKKMPILTDLLPYVKFPDELLPGASLKLSVNGIPAEFTTVLHPGDRILATFE</sequence>
<accession>A0A4Z0R5Z8</accession>
<dbReference type="Proteomes" id="UP000298460">
    <property type="component" value="Unassembled WGS sequence"/>
</dbReference>
<dbReference type="SMART" id="SM00842">
    <property type="entry name" value="FtsA"/>
    <property type="match status" value="1"/>
</dbReference>
<dbReference type="InterPro" id="IPR003494">
    <property type="entry name" value="SHS2_FtsA"/>
</dbReference>